<accession>A0A0A1TJI4</accession>
<evidence type="ECO:0000259" key="3">
    <source>
        <dbReference type="PROSITE" id="PS50048"/>
    </source>
</evidence>
<dbReference type="SMART" id="SM00066">
    <property type="entry name" value="GAL4"/>
    <property type="match status" value="1"/>
</dbReference>
<dbReference type="EMBL" id="CDHN01000003">
    <property type="protein sequence ID" value="CEJ90683.1"/>
    <property type="molecule type" value="Genomic_DNA"/>
</dbReference>
<dbReference type="Gene3D" id="4.10.240.10">
    <property type="entry name" value="Zn(2)-C6 fungal-type DNA-binding domain"/>
    <property type="match status" value="1"/>
</dbReference>
<dbReference type="AlphaFoldDB" id="A0A0A1TJI4"/>
<protein>
    <recommendedName>
        <fullName evidence="3">Zn(2)-C6 fungal-type domain-containing protein</fullName>
    </recommendedName>
</protein>
<sequence length="540" mass="60239">MPNTGKPSLDCHLCRKRRVKCDLERPACRRCIKYGAECPGYRSPEELVFRPANPNKSKKRNKVADDGKADSGAGSTELVAYGKRNGDDSPKASTRAWFSSTVRAGKMGVPLHEHWSSQSIPILLNVYEAIDFVHNTYRNAEPDGALACAAHLFSRAYVTNLRYSSSVDDGVYDEINKELRVYMGRALRLISEALSKPGGAMRDDILATVWILANYEILVGALPARASPSTLPVSPWHIHTQGMYSILKARGIDYLKTEKGRIGFWPAFNMVQIQSLIFSTESPPETDAWLSAFEDTVEPGERLTLRISRFIQEIASIQCRIMKTLRSKDVPNASHVYRGLWQELTTADQSLADWIDKQPPFTHAIDPYMRNMQYSTLVKTYHIMQLLINFLTHFAGCKIPLDELLANRRYCLQTIRGAAQGILQNVPYAIGPLSRGKDKSPRVLFDALKLSWPLVSIYVASSTVLPEQSALALELLIFIGKEIGVRQALRAKPQINLVPDEAISPLDVDAASLELPWVQLPSNLSISLEDCVGQPRVDTT</sequence>
<dbReference type="PROSITE" id="PS50048">
    <property type="entry name" value="ZN2_CY6_FUNGAL_2"/>
    <property type="match status" value="1"/>
</dbReference>
<dbReference type="HOGENOM" id="CLU_025204_0_0_1"/>
<organism evidence="4 5">
    <name type="scientific">[Torrubiella] hemipterigena</name>
    <dbReference type="NCBI Taxonomy" id="1531966"/>
    <lineage>
        <taxon>Eukaryota</taxon>
        <taxon>Fungi</taxon>
        <taxon>Dikarya</taxon>
        <taxon>Ascomycota</taxon>
        <taxon>Pezizomycotina</taxon>
        <taxon>Sordariomycetes</taxon>
        <taxon>Hypocreomycetidae</taxon>
        <taxon>Hypocreales</taxon>
        <taxon>Clavicipitaceae</taxon>
        <taxon>Clavicipitaceae incertae sedis</taxon>
        <taxon>'Torrubiella' clade</taxon>
    </lineage>
</organism>
<evidence type="ECO:0000313" key="5">
    <source>
        <dbReference type="Proteomes" id="UP000039046"/>
    </source>
</evidence>
<dbReference type="SUPFAM" id="SSF57701">
    <property type="entry name" value="Zn2/Cys6 DNA-binding domain"/>
    <property type="match status" value="1"/>
</dbReference>
<feature type="region of interest" description="Disordered" evidence="2">
    <location>
        <begin position="47"/>
        <end position="92"/>
    </location>
</feature>
<dbReference type="OrthoDB" id="4491390at2759"/>
<reference evidence="4 5" key="1">
    <citation type="journal article" date="2015" name="Genome Announc.">
        <title>Draft Genome Sequence and Gene Annotation of the Entomopathogenic Fungus Verticillium hemipterigenum.</title>
        <authorList>
            <person name="Horn F."/>
            <person name="Habel A."/>
            <person name="Scharf D.H."/>
            <person name="Dworschak J."/>
            <person name="Brakhage A.A."/>
            <person name="Guthke R."/>
            <person name="Hertweck C."/>
            <person name="Linde J."/>
        </authorList>
    </citation>
    <scope>NUCLEOTIDE SEQUENCE [LARGE SCALE GENOMIC DNA]</scope>
</reference>
<dbReference type="InterPro" id="IPR001138">
    <property type="entry name" value="Zn2Cys6_DnaBD"/>
</dbReference>
<gene>
    <name evidence="4" type="ORF">VHEMI06450</name>
</gene>
<evidence type="ECO:0000256" key="1">
    <source>
        <dbReference type="ARBA" id="ARBA00023242"/>
    </source>
</evidence>
<dbReference type="InterPro" id="IPR053175">
    <property type="entry name" value="DHMBA_Reg_Transcription_Factor"/>
</dbReference>
<evidence type="ECO:0000256" key="2">
    <source>
        <dbReference type="SAM" id="MobiDB-lite"/>
    </source>
</evidence>
<dbReference type="CDD" id="cd12148">
    <property type="entry name" value="fungal_TF_MHR"/>
    <property type="match status" value="1"/>
</dbReference>
<proteinExistence type="predicted"/>
<evidence type="ECO:0000313" key="4">
    <source>
        <dbReference type="EMBL" id="CEJ90683.1"/>
    </source>
</evidence>
<dbReference type="GO" id="GO:0000981">
    <property type="term" value="F:DNA-binding transcription factor activity, RNA polymerase II-specific"/>
    <property type="evidence" value="ECO:0007669"/>
    <property type="project" value="InterPro"/>
</dbReference>
<keyword evidence="1" id="KW-0539">Nucleus</keyword>
<dbReference type="Proteomes" id="UP000039046">
    <property type="component" value="Unassembled WGS sequence"/>
</dbReference>
<dbReference type="Pfam" id="PF00172">
    <property type="entry name" value="Zn_clus"/>
    <property type="match status" value="1"/>
</dbReference>
<dbReference type="CDD" id="cd00067">
    <property type="entry name" value="GAL4"/>
    <property type="match status" value="1"/>
</dbReference>
<dbReference type="GO" id="GO:0008270">
    <property type="term" value="F:zinc ion binding"/>
    <property type="evidence" value="ECO:0007669"/>
    <property type="project" value="InterPro"/>
</dbReference>
<feature type="domain" description="Zn(2)-C6 fungal-type" evidence="3">
    <location>
        <begin position="10"/>
        <end position="38"/>
    </location>
</feature>
<dbReference type="PANTHER" id="PTHR38791">
    <property type="entry name" value="ZN(II)2CYS6 TRANSCRIPTION FACTOR (EUROFUNG)-RELATED-RELATED"/>
    <property type="match status" value="1"/>
</dbReference>
<keyword evidence="5" id="KW-1185">Reference proteome</keyword>
<name>A0A0A1TJI4_9HYPO</name>
<dbReference type="InterPro" id="IPR036864">
    <property type="entry name" value="Zn2-C6_fun-type_DNA-bd_sf"/>
</dbReference>